<keyword evidence="6" id="KW-0347">Helicase</keyword>
<evidence type="ECO:0000259" key="3">
    <source>
        <dbReference type="PROSITE" id="PS50966"/>
    </source>
</evidence>
<dbReference type="PANTHER" id="PTHR10799">
    <property type="entry name" value="SNF2/RAD54 HELICASE FAMILY"/>
    <property type="match status" value="1"/>
</dbReference>
<dbReference type="AlphaFoldDB" id="A0A1B2IVD5"/>
<evidence type="ECO:0000313" key="6">
    <source>
        <dbReference type="EMBL" id="ANZ65991.1"/>
    </source>
</evidence>
<dbReference type="InterPro" id="IPR014001">
    <property type="entry name" value="Helicase_ATP-bd"/>
</dbReference>
<organism evidence="6 7">
    <name type="scientific">Secundilactobacillus paracollinoides</name>
    <dbReference type="NCBI Taxonomy" id="240427"/>
    <lineage>
        <taxon>Bacteria</taxon>
        <taxon>Bacillati</taxon>
        <taxon>Bacillota</taxon>
        <taxon>Bacilli</taxon>
        <taxon>Lactobacillales</taxon>
        <taxon>Lactobacillaceae</taxon>
        <taxon>Secundilactobacillus</taxon>
    </lineage>
</organism>
<dbReference type="InterPro" id="IPR000330">
    <property type="entry name" value="SNF2_N"/>
</dbReference>
<keyword evidence="6" id="KW-0067">ATP-binding</keyword>
<dbReference type="InterPro" id="IPR013663">
    <property type="entry name" value="Helicase_SWF/SNF/SWI_bac"/>
</dbReference>
<keyword evidence="2" id="KW-0862">Zinc</keyword>
<dbReference type="PROSITE" id="PS51192">
    <property type="entry name" value="HELICASE_ATP_BIND_1"/>
    <property type="match status" value="1"/>
</dbReference>
<dbReference type="InterPro" id="IPR038718">
    <property type="entry name" value="SNF2-like_sf"/>
</dbReference>
<evidence type="ECO:0000259" key="4">
    <source>
        <dbReference type="PROSITE" id="PS51192"/>
    </source>
</evidence>
<keyword evidence="6" id="KW-0547">Nucleotide-binding</keyword>
<feature type="domain" description="Helicase ATP-binding" evidence="4">
    <location>
        <begin position="735"/>
        <end position="893"/>
    </location>
</feature>
<dbReference type="SMART" id="SM00490">
    <property type="entry name" value="HELICc"/>
    <property type="match status" value="1"/>
</dbReference>
<dbReference type="GO" id="GO:0004386">
    <property type="term" value="F:helicase activity"/>
    <property type="evidence" value="ECO:0007669"/>
    <property type="project" value="UniProtKB-KW"/>
</dbReference>
<proteinExistence type="predicted"/>
<protein>
    <submittedName>
        <fullName evidence="6">Helicase SNF2</fullName>
    </submittedName>
</protein>
<accession>A0A1B2IVD5</accession>
<dbReference type="Gene3D" id="3.40.50.300">
    <property type="entry name" value="P-loop containing nucleotide triphosphate hydrolases"/>
    <property type="match status" value="1"/>
</dbReference>
<keyword evidence="1" id="KW-0378">Hydrolase</keyword>
<dbReference type="InterPro" id="IPR007527">
    <property type="entry name" value="Znf_SWIM"/>
</dbReference>
<gene>
    <name evidence="6" type="ORF">AYR63_01760</name>
</gene>
<dbReference type="InterPro" id="IPR001650">
    <property type="entry name" value="Helicase_C-like"/>
</dbReference>
<dbReference type="InterPro" id="IPR027417">
    <property type="entry name" value="P-loop_NTPase"/>
</dbReference>
<dbReference type="FunFam" id="3.40.50.300:FF:000533">
    <property type="entry name" value="Helicase, Snf2 family"/>
    <property type="match status" value="1"/>
</dbReference>
<evidence type="ECO:0000313" key="7">
    <source>
        <dbReference type="Proteomes" id="UP000093267"/>
    </source>
</evidence>
<feature type="domain" description="Helicase C-terminal" evidence="5">
    <location>
        <begin position="1002"/>
        <end position="1155"/>
    </location>
</feature>
<name>A0A1B2IVD5_9LACO</name>
<dbReference type="GO" id="GO:0005524">
    <property type="term" value="F:ATP binding"/>
    <property type="evidence" value="ECO:0007669"/>
    <property type="project" value="InterPro"/>
</dbReference>
<dbReference type="Pfam" id="PF08455">
    <property type="entry name" value="SNF2_assoc"/>
    <property type="match status" value="1"/>
</dbReference>
<reference evidence="6 7" key="1">
    <citation type="submission" date="2016-03" db="EMBL/GenBank/DDBJ databases">
        <title>Pediococcus and Lactobacillus from brewery environment - whole genome sequencing and assembly.</title>
        <authorList>
            <person name="Behr J."/>
            <person name="Geissler A.J."/>
            <person name="Vogel R.F."/>
        </authorList>
    </citation>
    <scope>NUCLEOTIDE SEQUENCE [LARGE SCALE GENOMIC DNA]</scope>
    <source>
        <strain evidence="6 7">TMW 1.1995</strain>
    </source>
</reference>
<dbReference type="Pfam" id="PF00176">
    <property type="entry name" value="SNF2-rel_dom"/>
    <property type="match status" value="1"/>
</dbReference>
<sequence>MARNNMPDVIWQRGRDIVKNGKAQIDFVDNEREEVDGTVFGTDAYGVTLAKDSENDFCECPYFPEHGYCKHLAALEILLRQQHRDINGLFVDLDIADQLQIKNPENSLSVGFKFESELAKHPNAADVLYRDKARYNALRATPDQWADYFKQHDNDEVTPDTPKQRAANAQQQAIEDYFNGLNHHADDVPEPDDDIDYASLYGSGLYDDQPTEPSRQMSTAESFLLGLNIPQKTYFKPLTTTDADDRLKLEVTLLVGSLGWGWDNSEARFFIQLRVGSDGSRFYVIKDIESFLTAYQEEAMYQTGGRKQFNLTRDHFLEPEAQLMDHLVALSGTDNGIPLEDKKKLLLNPGVLTQIKADFAQLQYFDFEIEESGLEYDHFNLEPFDAKQGLLEATVTKVGSGYDLTLTENFNMIVPSEQVVIKQDTLYQMTTQQVSQLNRVTDSYARRVSHLPAPNRHIHFGLAEVNDLIDFINFINDIAVVDLPDALKRQNMVVHFDLSNDAQVLKLKLGYEYDGQLYDTDTVKTLPDNQRNIEQENQSANYLEDLGFVYENGGWEKDCTDTERLYQFFVAELPNLRSNGKVTVSDSLQNLVRSGDTLTPDIQVSEGDGLLSVNFSFAGIDDDQVDDMLEQLDVNRPYIQRPDGTLVLLDDKLRRVSGALKRIRREGNMHHGQVQVHAAQAMAVQAALGQDAQFNQTFKRLTNDLAHPESFNIAHEAPVNATLRPYQTIGVKWLEMLDSHGFGGILADEMGLGKTIQMITLLNNHLNHNHIDLVVSPASLIYNWLEEFKKFAPNIRAVVVDGSKENRREIIADQDADVLITSYNSARLDISMYQESDLDYLVLDEAQFVKNSGTKTNQSLRKLMPKNTFALSGTPIENRAEELWSIFALVMPGLLPNKRAFKKLTAEEIAVRVKPFILRREKAAVLKDLPPKVESNLTNEMTEAQKTVYLAQLKQMQVKVRGLSSQAFVKNKIEILAGLTRLRQICDTPALYMDDYEGESGKLEQLNELIRQAVDSDRHILIFSQFTTMLSIIEDELKDSGLPTYVLKGDTKPKDRLAMVDAFNRGEKNIFLISLKAGGTGLNLTGADMVILVDLWWNPAVEDQATARAHRIGQKNTVEVYRLITKGTIEEQIYKLQEKKRHFVDQVLSGTQNKGSLTDDEIRLILGIE</sequence>
<dbReference type="InterPro" id="IPR049730">
    <property type="entry name" value="SNF2/RAD54-like_C"/>
</dbReference>
<dbReference type="Proteomes" id="UP000093267">
    <property type="component" value="Chromosome"/>
</dbReference>
<dbReference type="SMART" id="SM00487">
    <property type="entry name" value="DEXDc"/>
    <property type="match status" value="1"/>
</dbReference>
<dbReference type="STRING" id="240427.AYR62_01205"/>
<keyword evidence="7" id="KW-1185">Reference proteome</keyword>
<dbReference type="CDD" id="cd18793">
    <property type="entry name" value="SF2_C_SNF"/>
    <property type="match status" value="1"/>
</dbReference>
<evidence type="ECO:0000256" key="2">
    <source>
        <dbReference type="PROSITE-ProRule" id="PRU00325"/>
    </source>
</evidence>
<dbReference type="RefSeq" id="WP_225364598.1">
    <property type="nucleotide sequence ID" value="NZ_CP014924.1"/>
</dbReference>
<evidence type="ECO:0000259" key="5">
    <source>
        <dbReference type="PROSITE" id="PS51194"/>
    </source>
</evidence>
<evidence type="ECO:0000256" key="1">
    <source>
        <dbReference type="ARBA" id="ARBA00022801"/>
    </source>
</evidence>
<keyword evidence="2" id="KW-0863">Zinc-finger</keyword>
<keyword evidence="2" id="KW-0479">Metal-binding</keyword>
<dbReference type="SUPFAM" id="SSF52540">
    <property type="entry name" value="P-loop containing nucleoside triphosphate hydrolases"/>
    <property type="match status" value="2"/>
</dbReference>
<dbReference type="EMBL" id="CP014924">
    <property type="protein sequence ID" value="ANZ65991.1"/>
    <property type="molecule type" value="Genomic_DNA"/>
</dbReference>
<dbReference type="PROSITE" id="PS50966">
    <property type="entry name" value="ZF_SWIM"/>
    <property type="match status" value="1"/>
</dbReference>
<feature type="domain" description="SWIM-type" evidence="3">
    <location>
        <begin position="45"/>
        <end position="80"/>
    </location>
</feature>
<dbReference type="Gene3D" id="3.40.50.10810">
    <property type="entry name" value="Tandem AAA-ATPase domain"/>
    <property type="match status" value="1"/>
</dbReference>
<dbReference type="GO" id="GO:0008270">
    <property type="term" value="F:zinc ion binding"/>
    <property type="evidence" value="ECO:0007669"/>
    <property type="project" value="UniProtKB-KW"/>
</dbReference>
<dbReference type="Pfam" id="PF00271">
    <property type="entry name" value="Helicase_C"/>
    <property type="match status" value="1"/>
</dbReference>
<dbReference type="GO" id="GO:0016787">
    <property type="term" value="F:hydrolase activity"/>
    <property type="evidence" value="ECO:0007669"/>
    <property type="project" value="UniProtKB-KW"/>
</dbReference>
<dbReference type="PROSITE" id="PS51194">
    <property type="entry name" value="HELICASE_CTER"/>
    <property type="match status" value="1"/>
</dbReference>